<accession>A0A354LZI3</accession>
<dbReference type="EMBL" id="DNWC01000026">
    <property type="protein sequence ID" value="HBJ07672.1"/>
    <property type="molecule type" value="Genomic_DNA"/>
</dbReference>
<reference evidence="1 2" key="1">
    <citation type="journal article" date="2018" name="Nat. Biotechnol.">
        <title>A standardized bacterial taxonomy based on genome phylogeny substantially revises the tree of life.</title>
        <authorList>
            <person name="Parks D.H."/>
            <person name="Chuvochina M."/>
            <person name="Waite D.W."/>
            <person name="Rinke C."/>
            <person name="Skarshewski A."/>
            <person name="Chaumeil P.A."/>
            <person name="Hugenholtz P."/>
        </authorList>
    </citation>
    <scope>NUCLEOTIDE SEQUENCE [LARGE SCALE GENOMIC DNA]</scope>
    <source>
        <strain evidence="1">UBA11482</strain>
    </source>
</reference>
<gene>
    <name evidence="1" type="ORF">DDY73_01585</name>
</gene>
<evidence type="ECO:0008006" key="3">
    <source>
        <dbReference type="Google" id="ProtNLM"/>
    </source>
</evidence>
<dbReference type="Proteomes" id="UP000262954">
    <property type="component" value="Unassembled WGS sequence"/>
</dbReference>
<evidence type="ECO:0000313" key="2">
    <source>
        <dbReference type="Proteomes" id="UP000262954"/>
    </source>
</evidence>
<dbReference type="SUPFAM" id="SSF48452">
    <property type="entry name" value="TPR-like"/>
    <property type="match status" value="1"/>
</dbReference>
<dbReference type="Gene3D" id="1.25.40.10">
    <property type="entry name" value="Tetratricopeptide repeat domain"/>
    <property type="match status" value="1"/>
</dbReference>
<dbReference type="SUPFAM" id="SSF49464">
    <property type="entry name" value="Carboxypeptidase regulatory domain-like"/>
    <property type="match status" value="1"/>
</dbReference>
<dbReference type="AlphaFoldDB" id="A0A354LZI3"/>
<protein>
    <recommendedName>
        <fullName evidence="3">Carboxypeptidase-like regulatory domain-containing protein</fullName>
    </recommendedName>
</protein>
<evidence type="ECO:0000313" key="1">
    <source>
        <dbReference type="EMBL" id="HBJ07672.1"/>
    </source>
</evidence>
<dbReference type="InterPro" id="IPR008969">
    <property type="entry name" value="CarboxyPept-like_regulatory"/>
</dbReference>
<organism evidence="1 2">
    <name type="scientific">Coprobacter fastidiosus</name>
    <dbReference type="NCBI Taxonomy" id="1099853"/>
    <lineage>
        <taxon>Bacteria</taxon>
        <taxon>Pseudomonadati</taxon>
        <taxon>Bacteroidota</taxon>
        <taxon>Bacteroidia</taxon>
        <taxon>Bacteroidales</taxon>
        <taxon>Barnesiellaceae</taxon>
        <taxon>Coprobacter</taxon>
    </lineage>
</organism>
<name>A0A354LZI3_9BACT</name>
<comment type="caution">
    <text evidence="1">The sequence shown here is derived from an EMBL/GenBank/DDBJ whole genome shotgun (WGS) entry which is preliminary data.</text>
</comment>
<proteinExistence type="predicted"/>
<dbReference type="RefSeq" id="WP_418730270.1">
    <property type="nucleotide sequence ID" value="NZ_DBFJMN010000202.1"/>
</dbReference>
<dbReference type="InterPro" id="IPR011990">
    <property type="entry name" value="TPR-like_helical_dom_sf"/>
</dbReference>
<sequence>MKSFIQICFLSALIFLLSGVDIIAQNLRVAGVVRGNNEERLAGVTIINKETKKVVGLTDEDGKYSVIVPVNGILNFTCLGYDGQDIKVKGRQIIDVVLVSTAVKIQEVSVVAKIKNKVIFEPSEIEVVGNYFHLRTRFKVPAEMFSSNTRLIVQPTLYNITRKKGVLLKPVVTDGREYTLTQERMYEFDLKNDPLEPYIRKSEMTKNGELVAYHDSAYIENLKEDFRADIRLSLENYNRILFTDSFQIARGLVNPLRFFEYKLKAKNITDECYFPKPELQLRNDRGEVELSFLPGKADINDRDPKNASELAKLRERLSSIETNPDAKLQTFSILGVSSPEGPHDKNLVLAKKRMDLAVNRILSHLNKETLDFLKIQTGSKVETWQTAIEMMRRDSLFGQAQDLQNIVNKYPDSPDKQWRAIIRLPYYRSVIVPHYLPLMRRVEYNFDYSIYRFLTDAEIKELYLKDYKQLSRHEFWRMFEIAESDEEKETIYKQALEVYPKFMLAANNLSALYINQGRPDDSILESFISKDAPEEVLTNQAVALLSNWKYEKADSVVSLIPDGVSSEYLKSVTRALNGNYEEALATFGQEGGINEVVLLLALKRNDEAWEKAQNLPETARSEYVKAIAANRLDKVMDAINHIEKAFELDPSLRDVAKVDADVMDLL</sequence>